<dbReference type="EMBL" id="GBRH01251863">
    <property type="protein sequence ID" value="JAD46032.1"/>
    <property type="molecule type" value="Transcribed_RNA"/>
</dbReference>
<organism evidence="1">
    <name type="scientific">Arundo donax</name>
    <name type="common">Giant reed</name>
    <name type="synonym">Donax arundinaceus</name>
    <dbReference type="NCBI Taxonomy" id="35708"/>
    <lineage>
        <taxon>Eukaryota</taxon>
        <taxon>Viridiplantae</taxon>
        <taxon>Streptophyta</taxon>
        <taxon>Embryophyta</taxon>
        <taxon>Tracheophyta</taxon>
        <taxon>Spermatophyta</taxon>
        <taxon>Magnoliopsida</taxon>
        <taxon>Liliopsida</taxon>
        <taxon>Poales</taxon>
        <taxon>Poaceae</taxon>
        <taxon>PACMAD clade</taxon>
        <taxon>Arundinoideae</taxon>
        <taxon>Arundineae</taxon>
        <taxon>Arundo</taxon>
    </lineage>
</organism>
<name>A0A0A9AG09_ARUDO</name>
<dbReference type="AlphaFoldDB" id="A0A0A9AG09"/>
<accession>A0A0A9AG09</accession>
<evidence type="ECO:0000313" key="1">
    <source>
        <dbReference type="EMBL" id="JAD46032.1"/>
    </source>
</evidence>
<sequence length="24" mass="2853">MENKLKEKFVASRKLHMVFLAFSV</sequence>
<reference evidence="1" key="1">
    <citation type="submission" date="2014-09" db="EMBL/GenBank/DDBJ databases">
        <authorList>
            <person name="Magalhaes I.L.F."/>
            <person name="Oliveira U."/>
            <person name="Santos F.R."/>
            <person name="Vidigal T.H.D.A."/>
            <person name="Brescovit A.D."/>
            <person name="Santos A.J."/>
        </authorList>
    </citation>
    <scope>NUCLEOTIDE SEQUENCE</scope>
    <source>
        <tissue evidence="1">Shoot tissue taken approximately 20 cm above the soil surface</tissue>
    </source>
</reference>
<reference evidence="1" key="2">
    <citation type="journal article" date="2015" name="Data Brief">
        <title>Shoot transcriptome of the giant reed, Arundo donax.</title>
        <authorList>
            <person name="Barrero R.A."/>
            <person name="Guerrero F.D."/>
            <person name="Moolhuijzen P."/>
            <person name="Goolsby J.A."/>
            <person name="Tidwell J."/>
            <person name="Bellgard S.E."/>
            <person name="Bellgard M.I."/>
        </authorList>
    </citation>
    <scope>NUCLEOTIDE SEQUENCE</scope>
    <source>
        <tissue evidence="1">Shoot tissue taken approximately 20 cm above the soil surface</tissue>
    </source>
</reference>
<protein>
    <submittedName>
        <fullName evidence="1">Uncharacterized protein</fullName>
    </submittedName>
</protein>
<proteinExistence type="predicted"/>